<dbReference type="OrthoDB" id="1047710at2"/>
<gene>
    <name evidence="3" type="ORF">SAMN05444405_12810</name>
</gene>
<sequence>MKKDEDELTELFHSRLKKYEIPLQEDMWEDLEKELSKPSPRKLYSILFIAAAAIFLILFACSAAVWMFAPHKEASSLLSNASAPVIEKHSAIAKADKVIISNPVTEEVVEQTPVPEEKVVIEKTVETIPADTAIQKEQPKKQSQNVLMSTEVQVAEAIAQEDDDYIKVHTEKEWSLGLSASIEPCKSFTKVGSNSEPINICYKEPVSLSLTIGKRLSDKISIESGINYTLLRSSLKDEAGGNLTDQKFHFLGIPLRVSYTLINKKDFDLYASAGGMLEECISPKSEYYSGTSQTDKDDYNMDRMQCSLTASVGFQYNTSEHLALFAEPGLAYYFDDHALASTIRKERPLNFNLRCGVKLVY</sequence>
<accession>A0A1M5HJX7</accession>
<feature type="domain" description="Outer membrane protein beta-barrel" evidence="2">
    <location>
        <begin position="206"/>
        <end position="325"/>
    </location>
</feature>
<dbReference type="InterPro" id="IPR011250">
    <property type="entry name" value="OMP/PagP_B-barrel"/>
</dbReference>
<proteinExistence type="predicted"/>
<keyword evidence="1" id="KW-0472">Membrane</keyword>
<dbReference type="Gene3D" id="2.40.160.20">
    <property type="match status" value="1"/>
</dbReference>
<feature type="transmembrane region" description="Helical" evidence="1">
    <location>
        <begin position="43"/>
        <end position="69"/>
    </location>
</feature>
<evidence type="ECO:0000256" key="1">
    <source>
        <dbReference type="SAM" id="Phobius"/>
    </source>
</evidence>
<dbReference type="InterPro" id="IPR025665">
    <property type="entry name" value="Beta-barrel_OMP_2"/>
</dbReference>
<protein>
    <submittedName>
        <fullName evidence="3">Outer membrane protein beta-barrel domain-containing protein</fullName>
    </submittedName>
</protein>
<dbReference type="Pfam" id="PF13568">
    <property type="entry name" value="OMP_b-brl_2"/>
    <property type="match status" value="1"/>
</dbReference>
<name>A0A1M5HJX7_9BACE</name>
<keyword evidence="4" id="KW-1185">Reference proteome</keyword>
<evidence type="ECO:0000313" key="4">
    <source>
        <dbReference type="Proteomes" id="UP000184509"/>
    </source>
</evidence>
<organism evidence="3 4">
    <name type="scientific">Bacteroides luti</name>
    <dbReference type="NCBI Taxonomy" id="1297750"/>
    <lineage>
        <taxon>Bacteria</taxon>
        <taxon>Pseudomonadati</taxon>
        <taxon>Bacteroidota</taxon>
        <taxon>Bacteroidia</taxon>
        <taxon>Bacteroidales</taxon>
        <taxon>Bacteroidaceae</taxon>
        <taxon>Bacteroides</taxon>
    </lineage>
</organism>
<evidence type="ECO:0000259" key="2">
    <source>
        <dbReference type="Pfam" id="PF13568"/>
    </source>
</evidence>
<keyword evidence="1" id="KW-1133">Transmembrane helix</keyword>
<dbReference type="AlphaFoldDB" id="A0A1M5HJX7"/>
<dbReference type="RefSeq" id="WP_073404305.1">
    <property type="nucleotide sequence ID" value="NZ_FQTV01000028.1"/>
</dbReference>
<dbReference type="EMBL" id="FQTV01000028">
    <property type="protein sequence ID" value="SHG16208.1"/>
    <property type="molecule type" value="Genomic_DNA"/>
</dbReference>
<evidence type="ECO:0000313" key="3">
    <source>
        <dbReference type="EMBL" id="SHG16208.1"/>
    </source>
</evidence>
<reference evidence="3 4" key="1">
    <citation type="submission" date="2016-11" db="EMBL/GenBank/DDBJ databases">
        <authorList>
            <person name="Jaros S."/>
            <person name="Januszkiewicz K."/>
            <person name="Wedrychowicz H."/>
        </authorList>
    </citation>
    <scope>NUCLEOTIDE SEQUENCE [LARGE SCALE GENOMIC DNA]</scope>
    <source>
        <strain evidence="3 4">DSM 26991</strain>
    </source>
</reference>
<dbReference type="Proteomes" id="UP000184509">
    <property type="component" value="Unassembled WGS sequence"/>
</dbReference>
<keyword evidence="1" id="KW-0812">Transmembrane</keyword>
<dbReference type="STRING" id="1297750.SAMN05444405_12810"/>
<dbReference type="SUPFAM" id="SSF56925">
    <property type="entry name" value="OMPA-like"/>
    <property type="match status" value="1"/>
</dbReference>